<accession>A0ACC0NLG0</accession>
<dbReference type="EMBL" id="CM046392">
    <property type="protein sequence ID" value="KAI8553328.1"/>
    <property type="molecule type" value="Genomic_DNA"/>
</dbReference>
<keyword evidence="2" id="KW-1185">Reference proteome</keyword>
<reference evidence="1" key="1">
    <citation type="submission" date="2022-02" db="EMBL/GenBank/DDBJ databases">
        <title>Plant Genome Project.</title>
        <authorList>
            <person name="Zhang R.-G."/>
        </authorList>
    </citation>
    <scope>NUCLEOTIDE SEQUENCE</scope>
    <source>
        <strain evidence="1">AT1</strain>
    </source>
</reference>
<proteinExistence type="predicted"/>
<evidence type="ECO:0000313" key="1">
    <source>
        <dbReference type="EMBL" id="KAI8553328.1"/>
    </source>
</evidence>
<dbReference type="Proteomes" id="UP001062846">
    <property type="component" value="Chromosome 5"/>
</dbReference>
<sequence>MLEHQFDLDGGANSEVIASKDENIATLYQGQEPKGEVSHKSRPIISRHDVVFPNIEPCEPHGSMTGPNGEFGTRSLNATSFILDVTINSVMDQHKEKLEFLHDVQFLDFLGLE</sequence>
<evidence type="ECO:0000313" key="2">
    <source>
        <dbReference type="Proteomes" id="UP001062846"/>
    </source>
</evidence>
<protein>
    <submittedName>
        <fullName evidence="1">Uncharacterized protein</fullName>
    </submittedName>
</protein>
<comment type="caution">
    <text evidence="1">The sequence shown here is derived from an EMBL/GenBank/DDBJ whole genome shotgun (WGS) entry which is preliminary data.</text>
</comment>
<name>A0ACC0NLG0_RHOML</name>
<gene>
    <name evidence="1" type="ORF">RHMOL_Rhmol05G0006800</name>
</gene>
<organism evidence="1 2">
    <name type="scientific">Rhododendron molle</name>
    <name type="common">Chinese azalea</name>
    <name type="synonym">Azalea mollis</name>
    <dbReference type="NCBI Taxonomy" id="49168"/>
    <lineage>
        <taxon>Eukaryota</taxon>
        <taxon>Viridiplantae</taxon>
        <taxon>Streptophyta</taxon>
        <taxon>Embryophyta</taxon>
        <taxon>Tracheophyta</taxon>
        <taxon>Spermatophyta</taxon>
        <taxon>Magnoliopsida</taxon>
        <taxon>eudicotyledons</taxon>
        <taxon>Gunneridae</taxon>
        <taxon>Pentapetalae</taxon>
        <taxon>asterids</taxon>
        <taxon>Ericales</taxon>
        <taxon>Ericaceae</taxon>
        <taxon>Ericoideae</taxon>
        <taxon>Rhodoreae</taxon>
        <taxon>Rhododendron</taxon>
    </lineage>
</organism>